<dbReference type="FunFam" id="3.30.70.100:FF:000001">
    <property type="entry name" value="ATPase copper transporting beta"/>
    <property type="match status" value="1"/>
</dbReference>
<keyword evidence="9 11" id="KW-1133">Transmembrane helix</keyword>
<keyword evidence="10 11" id="KW-0472">Membrane</keyword>
<dbReference type="InterPro" id="IPR018303">
    <property type="entry name" value="ATPase_P-typ_P_site"/>
</dbReference>
<feature type="domain" description="HMA" evidence="12">
    <location>
        <begin position="18"/>
        <end position="84"/>
    </location>
</feature>
<dbReference type="NCBIfam" id="TIGR01494">
    <property type="entry name" value="ATPase_P-type"/>
    <property type="match status" value="1"/>
</dbReference>
<evidence type="ECO:0000256" key="4">
    <source>
        <dbReference type="ARBA" id="ARBA00022692"/>
    </source>
</evidence>
<protein>
    <submittedName>
        <fullName evidence="13">Copper-transporting ATPase</fullName>
    </submittedName>
</protein>
<evidence type="ECO:0000256" key="3">
    <source>
        <dbReference type="ARBA" id="ARBA00022448"/>
    </source>
</evidence>
<dbReference type="GO" id="GO:0012505">
    <property type="term" value="C:endomembrane system"/>
    <property type="evidence" value="ECO:0007669"/>
    <property type="project" value="UniProtKB-SubCell"/>
</dbReference>
<keyword evidence="4 11" id="KW-0812">Transmembrane</keyword>
<evidence type="ECO:0000256" key="6">
    <source>
        <dbReference type="ARBA" id="ARBA00022741"/>
    </source>
</evidence>
<dbReference type="RefSeq" id="WP_229836302.1">
    <property type="nucleotide sequence ID" value="NZ_BMZS01000002.1"/>
</dbReference>
<organism evidence="13 14">
    <name type="scientific">Thalassobaculum fulvum</name>
    <dbReference type="NCBI Taxonomy" id="1633335"/>
    <lineage>
        <taxon>Bacteria</taxon>
        <taxon>Pseudomonadati</taxon>
        <taxon>Pseudomonadota</taxon>
        <taxon>Alphaproteobacteria</taxon>
        <taxon>Rhodospirillales</taxon>
        <taxon>Thalassobaculaceae</taxon>
        <taxon>Thalassobaculum</taxon>
    </lineage>
</organism>
<dbReference type="Proteomes" id="UP000630353">
    <property type="component" value="Unassembled WGS sequence"/>
</dbReference>
<dbReference type="GO" id="GO:0055070">
    <property type="term" value="P:copper ion homeostasis"/>
    <property type="evidence" value="ECO:0007669"/>
    <property type="project" value="TreeGrafter"/>
</dbReference>
<dbReference type="PROSITE" id="PS50846">
    <property type="entry name" value="HMA_2"/>
    <property type="match status" value="2"/>
</dbReference>
<evidence type="ECO:0000256" key="8">
    <source>
        <dbReference type="ARBA" id="ARBA00022967"/>
    </source>
</evidence>
<dbReference type="InterPro" id="IPR017969">
    <property type="entry name" value="Heavy-metal-associated_CS"/>
</dbReference>
<evidence type="ECO:0000313" key="13">
    <source>
        <dbReference type="EMBL" id="GHD41849.1"/>
    </source>
</evidence>
<feature type="transmembrane region" description="Helical" evidence="11">
    <location>
        <begin position="201"/>
        <end position="221"/>
    </location>
</feature>
<dbReference type="PANTHER" id="PTHR43520:SF8">
    <property type="entry name" value="P-TYPE CU(+) TRANSPORTER"/>
    <property type="match status" value="1"/>
</dbReference>
<proteinExistence type="inferred from homology"/>
<dbReference type="PRINTS" id="PR00943">
    <property type="entry name" value="CUATPASE"/>
</dbReference>
<dbReference type="InterPro" id="IPR023299">
    <property type="entry name" value="ATPase_P-typ_cyto_dom_N"/>
</dbReference>
<keyword evidence="3" id="KW-0813">Transport</keyword>
<dbReference type="InterPro" id="IPR023214">
    <property type="entry name" value="HAD_sf"/>
</dbReference>
<feature type="transmembrane region" description="Helical" evidence="11">
    <location>
        <begin position="412"/>
        <end position="434"/>
    </location>
</feature>
<dbReference type="PANTHER" id="PTHR43520">
    <property type="entry name" value="ATP7, ISOFORM B"/>
    <property type="match status" value="1"/>
</dbReference>
<dbReference type="CDD" id="cd00371">
    <property type="entry name" value="HMA"/>
    <property type="match status" value="2"/>
</dbReference>
<dbReference type="AlphaFoldDB" id="A0A919CNG2"/>
<comment type="similarity">
    <text evidence="2 11">Belongs to the cation transport ATPase (P-type) (TC 3.A.3) family. Type IB subfamily.</text>
</comment>
<dbReference type="Pfam" id="PF00122">
    <property type="entry name" value="E1-E2_ATPase"/>
    <property type="match status" value="1"/>
</dbReference>
<feature type="transmembrane region" description="Helical" evidence="11">
    <location>
        <begin position="260"/>
        <end position="278"/>
    </location>
</feature>
<dbReference type="Gene3D" id="3.40.1110.10">
    <property type="entry name" value="Calcium-transporting ATPase, cytoplasmic domain N"/>
    <property type="match status" value="1"/>
</dbReference>
<keyword evidence="8" id="KW-1278">Translocase</keyword>
<dbReference type="InterPro" id="IPR036412">
    <property type="entry name" value="HAD-like_sf"/>
</dbReference>
<feature type="transmembrane region" description="Helical" evidence="11">
    <location>
        <begin position="440"/>
        <end position="460"/>
    </location>
</feature>
<evidence type="ECO:0000256" key="9">
    <source>
        <dbReference type="ARBA" id="ARBA00022989"/>
    </source>
</evidence>
<comment type="subcellular location">
    <subcellularLocation>
        <location evidence="11">Cell membrane</location>
    </subcellularLocation>
    <subcellularLocation>
        <location evidence="1">Endomembrane system</location>
        <topology evidence="1">Multi-pass membrane protein</topology>
    </subcellularLocation>
</comment>
<dbReference type="InterPro" id="IPR027256">
    <property type="entry name" value="P-typ_ATPase_IB"/>
</dbReference>
<dbReference type="Gene3D" id="3.40.50.1000">
    <property type="entry name" value="HAD superfamily/HAD-like"/>
    <property type="match status" value="1"/>
</dbReference>
<dbReference type="GO" id="GO:0005886">
    <property type="term" value="C:plasma membrane"/>
    <property type="evidence" value="ECO:0007669"/>
    <property type="project" value="UniProtKB-SubCell"/>
</dbReference>
<dbReference type="NCBIfam" id="TIGR01511">
    <property type="entry name" value="ATPase-IB1_Cu"/>
    <property type="match status" value="1"/>
</dbReference>
<dbReference type="Pfam" id="PF00702">
    <property type="entry name" value="Hydrolase"/>
    <property type="match status" value="1"/>
</dbReference>
<keyword evidence="7 11" id="KW-0067">ATP-binding</keyword>
<accession>A0A919CNG2</accession>
<evidence type="ECO:0000256" key="7">
    <source>
        <dbReference type="ARBA" id="ARBA00022840"/>
    </source>
</evidence>
<keyword evidence="11" id="KW-1003">Cell membrane</keyword>
<sequence length="803" mass="80996">MSAVHAEPLARAHTTPTTSIRLPVQGMRCAGCAGRLDRALGAAEGVVAASVNLASESAEIAYDPARTDPAALAGVVSATGFKVPTTDLVLDVEGMTCAGCARRVSAALKAVPGVIDADVNPATDTASLRLAAPVGVDALVAAVAGAGYRAAVRGGAAEAEPEDGARFDLEDAILAGAIALTLPFVLQMAAMALGLGWHLPAWLQLALATPVQVIAGARFYAGSVKALRAGAADMDVLVALGTTAAFGYSLYVMATGSGHLYFEASAAVITLVVLGKRLEARAKRGTTRAVRALMALRPETARIERDGDAVERPVAEVRVGDVVRVRPGERVPVDGTVVEGDSAVDESLVTGESVPVDRSVGDPVIAGSINGTGHLRVRATAIGADTTLARIARLVEQAQAGKAPIQRLVDRVAAVFVPAVLVLAAVTLGGWLATGATLETALIAAVSVLVIACPCALGLATPAAIVAGTGTAARAGVLVKDVAALERSHAVDVVIFDKTGTLTAGRPKVVAVEPTADGWEADAVLRIAAAAQALSEHPIAAAMVEAARDRGLVLPAAADFASRTGAGLTATVDGARVVVGNAALMAAEGIADGAGDRVATLEAAGRTTVRVAVDGRTVGLVAVADTVRPGAAEAVARLRRRGIETLLLSGDARTVAEAVGREVGVDRVLAPVRPEDKAAEVERLRAAGKVVAMVGDGINDAPALAAADLGIAMGSGTDVALATAGVALLHADPRLVPAALAVATRTRAKIRQNLFWAFVYNVVGLPLAAFGLLSPAIAGAAMALSSVCVVTNALTLTRWKPDA</sequence>
<dbReference type="EMBL" id="BMZS01000002">
    <property type="protein sequence ID" value="GHD41849.1"/>
    <property type="molecule type" value="Genomic_DNA"/>
</dbReference>
<feature type="transmembrane region" description="Helical" evidence="11">
    <location>
        <begin position="754"/>
        <end position="773"/>
    </location>
</feature>
<dbReference type="Gene3D" id="2.70.150.10">
    <property type="entry name" value="Calcium-transporting ATPase, cytoplasmic transduction domain A"/>
    <property type="match status" value="1"/>
</dbReference>
<dbReference type="PROSITE" id="PS01047">
    <property type="entry name" value="HMA_1"/>
    <property type="match status" value="1"/>
</dbReference>
<dbReference type="NCBIfam" id="TIGR01525">
    <property type="entry name" value="ATPase-IB_hvy"/>
    <property type="match status" value="1"/>
</dbReference>
<dbReference type="SFLD" id="SFLDG00002">
    <property type="entry name" value="C1.7:_P-type_atpase_like"/>
    <property type="match status" value="1"/>
</dbReference>
<dbReference type="GO" id="GO:0005524">
    <property type="term" value="F:ATP binding"/>
    <property type="evidence" value="ECO:0007669"/>
    <property type="project" value="UniProtKB-UniRule"/>
</dbReference>
<dbReference type="CDD" id="cd02094">
    <property type="entry name" value="P-type_ATPase_Cu-like"/>
    <property type="match status" value="1"/>
</dbReference>
<dbReference type="InterPro" id="IPR044492">
    <property type="entry name" value="P_typ_ATPase_HD_dom"/>
</dbReference>
<dbReference type="GO" id="GO:0043682">
    <property type="term" value="F:P-type divalent copper transporter activity"/>
    <property type="evidence" value="ECO:0007669"/>
    <property type="project" value="TreeGrafter"/>
</dbReference>
<evidence type="ECO:0000256" key="11">
    <source>
        <dbReference type="RuleBase" id="RU362081"/>
    </source>
</evidence>
<dbReference type="InterPro" id="IPR036163">
    <property type="entry name" value="HMA_dom_sf"/>
</dbReference>
<keyword evidence="14" id="KW-1185">Reference proteome</keyword>
<dbReference type="SUPFAM" id="SSF81665">
    <property type="entry name" value="Calcium ATPase, transmembrane domain M"/>
    <property type="match status" value="1"/>
</dbReference>
<dbReference type="InterPro" id="IPR023298">
    <property type="entry name" value="ATPase_P-typ_TM_dom_sf"/>
</dbReference>
<feature type="domain" description="HMA" evidence="12">
    <location>
        <begin position="86"/>
        <end position="151"/>
    </location>
</feature>
<dbReference type="SUPFAM" id="SSF81653">
    <property type="entry name" value="Calcium ATPase, transduction domain A"/>
    <property type="match status" value="1"/>
</dbReference>
<dbReference type="PRINTS" id="PR00119">
    <property type="entry name" value="CATATPASE"/>
</dbReference>
<feature type="transmembrane region" description="Helical" evidence="11">
    <location>
        <begin position="233"/>
        <end position="254"/>
    </location>
</feature>
<evidence type="ECO:0000256" key="2">
    <source>
        <dbReference type="ARBA" id="ARBA00006024"/>
    </source>
</evidence>
<name>A0A919CNG2_9PROT</name>
<dbReference type="InterPro" id="IPR001757">
    <property type="entry name" value="P_typ_ATPase"/>
</dbReference>
<comment type="caution">
    <text evidence="13">The sequence shown here is derived from an EMBL/GenBank/DDBJ whole genome shotgun (WGS) entry which is preliminary data.</text>
</comment>
<dbReference type="SFLD" id="SFLDS00003">
    <property type="entry name" value="Haloacid_Dehalogenase"/>
    <property type="match status" value="1"/>
</dbReference>
<dbReference type="InterPro" id="IPR008250">
    <property type="entry name" value="ATPase_P-typ_transduc_dom_A_sf"/>
</dbReference>
<feature type="transmembrane region" description="Helical" evidence="11">
    <location>
        <begin position="779"/>
        <end position="797"/>
    </location>
</feature>
<gene>
    <name evidence="13" type="ORF">GCM10017083_06200</name>
</gene>
<evidence type="ECO:0000259" key="12">
    <source>
        <dbReference type="PROSITE" id="PS50846"/>
    </source>
</evidence>
<dbReference type="SUPFAM" id="SSF56784">
    <property type="entry name" value="HAD-like"/>
    <property type="match status" value="1"/>
</dbReference>
<evidence type="ECO:0000313" key="14">
    <source>
        <dbReference type="Proteomes" id="UP000630353"/>
    </source>
</evidence>
<dbReference type="Gene3D" id="3.30.70.100">
    <property type="match status" value="2"/>
</dbReference>
<reference evidence="13" key="2">
    <citation type="submission" date="2020-09" db="EMBL/GenBank/DDBJ databases">
        <authorList>
            <person name="Sun Q."/>
            <person name="Kim S."/>
        </authorList>
    </citation>
    <scope>NUCLEOTIDE SEQUENCE</scope>
    <source>
        <strain evidence="13">KCTC 42651</strain>
    </source>
</reference>
<dbReference type="InterPro" id="IPR006121">
    <property type="entry name" value="HMA_dom"/>
</dbReference>
<keyword evidence="5 11" id="KW-0479">Metal-binding</keyword>
<evidence type="ECO:0000256" key="1">
    <source>
        <dbReference type="ARBA" id="ARBA00004127"/>
    </source>
</evidence>
<feature type="transmembrane region" description="Helical" evidence="11">
    <location>
        <begin position="172"/>
        <end position="195"/>
    </location>
</feature>
<evidence type="ECO:0000256" key="5">
    <source>
        <dbReference type="ARBA" id="ARBA00022723"/>
    </source>
</evidence>
<evidence type="ECO:0000256" key="10">
    <source>
        <dbReference type="ARBA" id="ARBA00023136"/>
    </source>
</evidence>
<dbReference type="GO" id="GO:0016887">
    <property type="term" value="F:ATP hydrolysis activity"/>
    <property type="evidence" value="ECO:0007669"/>
    <property type="project" value="InterPro"/>
</dbReference>
<dbReference type="FunFam" id="2.70.150.10:FF:000002">
    <property type="entry name" value="Copper-transporting ATPase 1, putative"/>
    <property type="match status" value="1"/>
</dbReference>
<dbReference type="GO" id="GO:0005507">
    <property type="term" value="F:copper ion binding"/>
    <property type="evidence" value="ECO:0007669"/>
    <property type="project" value="TreeGrafter"/>
</dbReference>
<dbReference type="PROSITE" id="PS00154">
    <property type="entry name" value="ATPASE_E1_E2"/>
    <property type="match status" value="1"/>
</dbReference>
<dbReference type="SUPFAM" id="SSF55008">
    <property type="entry name" value="HMA, heavy metal-associated domain"/>
    <property type="match status" value="2"/>
</dbReference>
<dbReference type="SFLD" id="SFLDF00027">
    <property type="entry name" value="p-type_atpase"/>
    <property type="match status" value="1"/>
</dbReference>
<dbReference type="Pfam" id="PF00403">
    <property type="entry name" value="HMA"/>
    <property type="match status" value="2"/>
</dbReference>
<reference evidence="13" key="1">
    <citation type="journal article" date="2014" name="Int. J. Syst. Evol. Microbiol.">
        <title>Complete genome sequence of Corynebacterium casei LMG S-19264T (=DSM 44701T), isolated from a smear-ripened cheese.</title>
        <authorList>
            <consortium name="US DOE Joint Genome Institute (JGI-PGF)"/>
            <person name="Walter F."/>
            <person name="Albersmeier A."/>
            <person name="Kalinowski J."/>
            <person name="Ruckert C."/>
        </authorList>
    </citation>
    <scope>NUCLEOTIDE SEQUENCE</scope>
    <source>
        <strain evidence="13">KCTC 42651</strain>
    </source>
</reference>
<dbReference type="InterPro" id="IPR059000">
    <property type="entry name" value="ATPase_P-type_domA"/>
</dbReference>
<keyword evidence="6 11" id="KW-0547">Nucleotide-binding</keyword>